<evidence type="ECO:0000256" key="1">
    <source>
        <dbReference type="ARBA" id="ARBA00023239"/>
    </source>
</evidence>
<dbReference type="Pfam" id="PF01557">
    <property type="entry name" value="FAA_hydrolase"/>
    <property type="match status" value="1"/>
</dbReference>
<evidence type="ECO:0000259" key="2">
    <source>
        <dbReference type="Pfam" id="PF01557"/>
    </source>
</evidence>
<dbReference type="GO" id="GO:0008684">
    <property type="term" value="F:2-oxopent-4-enoate hydratase activity"/>
    <property type="evidence" value="ECO:0007669"/>
    <property type="project" value="TreeGrafter"/>
</dbReference>
<organism evidence="3 4">
    <name type="scientific">Ruicaihuangia caeni</name>
    <dbReference type="NCBI Taxonomy" id="3042517"/>
    <lineage>
        <taxon>Bacteria</taxon>
        <taxon>Bacillati</taxon>
        <taxon>Actinomycetota</taxon>
        <taxon>Actinomycetes</taxon>
        <taxon>Micrococcales</taxon>
        <taxon>Microbacteriaceae</taxon>
        <taxon>Ruicaihuangia</taxon>
    </lineage>
</organism>
<dbReference type="RefSeq" id="WP_281488818.1">
    <property type="nucleotide sequence ID" value="NZ_JASATX010000003.1"/>
</dbReference>
<dbReference type="InterPro" id="IPR011234">
    <property type="entry name" value="Fumarylacetoacetase-like_C"/>
</dbReference>
<evidence type="ECO:0000313" key="4">
    <source>
        <dbReference type="Proteomes" id="UP001321506"/>
    </source>
</evidence>
<dbReference type="InterPro" id="IPR050772">
    <property type="entry name" value="Hydratase-Decarb/MhpD_sf"/>
</dbReference>
<dbReference type="PANTHER" id="PTHR30143">
    <property type="entry name" value="ACID HYDRATASE"/>
    <property type="match status" value="1"/>
</dbReference>
<dbReference type="EMBL" id="JASATX010000003">
    <property type="protein sequence ID" value="MDI2099033.1"/>
    <property type="molecule type" value="Genomic_DNA"/>
</dbReference>
<dbReference type="SUPFAM" id="SSF56529">
    <property type="entry name" value="FAH"/>
    <property type="match status" value="1"/>
</dbReference>
<dbReference type="GO" id="GO:0005737">
    <property type="term" value="C:cytoplasm"/>
    <property type="evidence" value="ECO:0007669"/>
    <property type="project" value="TreeGrafter"/>
</dbReference>
<dbReference type="InterPro" id="IPR036663">
    <property type="entry name" value="Fumarylacetoacetase_C_sf"/>
</dbReference>
<proteinExistence type="predicted"/>
<dbReference type="PANTHER" id="PTHR30143:SF0">
    <property type="entry name" value="2-KETO-4-PENTENOATE HYDRATASE"/>
    <property type="match status" value="1"/>
</dbReference>
<keyword evidence="1" id="KW-0456">Lyase</keyword>
<keyword evidence="3" id="KW-0378">Hydrolase</keyword>
<feature type="domain" description="Fumarylacetoacetase-like C-terminal" evidence="2">
    <location>
        <begin position="84"/>
        <end position="257"/>
    </location>
</feature>
<dbReference type="Proteomes" id="UP001321506">
    <property type="component" value="Unassembled WGS sequence"/>
</dbReference>
<evidence type="ECO:0000313" key="3">
    <source>
        <dbReference type="EMBL" id="MDI2099033.1"/>
    </source>
</evidence>
<protein>
    <submittedName>
        <fullName evidence="3">Fumarylacetoacetate hydrolase family protein</fullName>
    </submittedName>
</protein>
<comment type="caution">
    <text evidence="3">The sequence shown here is derived from an EMBL/GenBank/DDBJ whole genome shotgun (WGS) entry which is preliminary data.</text>
</comment>
<gene>
    <name evidence="3" type="ORF">QF206_08670</name>
</gene>
<dbReference type="Gene3D" id="3.90.850.10">
    <property type="entry name" value="Fumarylacetoacetase-like, C-terminal domain"/>
    <property type="match status" value="1"/>
</dbReference>
<reference evidence="3 4" key="1">
    <citation type="submission" date="2023-04" db="EMBL/GenBank/DDBJ databases">
        <title>Klugiella caeni sp. nov. isolated from the sludge of biochemical tank.</title>
        <authorList>
            <person name="Geng K."/>
        </authorList>
    </citation>
    <scope>NUCLEOTIDE SEQUENCE [LARGE SCALE GENOMIC DNA]</scope>
    <source>
        <strain evidence="3 4">YN-L-19</strain>
    </source>
</reference>
<keyword evidence="4" id="KW-1185">Reference proteome</keyword>
<name>A0AAW6TB21_9MICO</name>
<dbReference type="AlphaFoldDB" id="A0AAW6TB21"/>
<sequence length="269" mass="28662">MTTHVETVASSIDEIAAQIDAAQRTGEPIEQFGEALSLDAAYQVQARLLRLRQQRGEQLTGAKLGFTSEAKMAQMGVDEIIVGFLTDEMHLRSGESLQLTGFVHPRVEPEVAFRLSRDVAPGTTARELVASVDAIAPALEVIDSRYRDFRFSLSDVVADNTSAACYVLGDWKRFRRDIDGLAVSLFADGRIVETGSTSDILGHPVRALERLAGMLTTARYSLPAGSVVLAGAATAAVAASTASRITALIAELGQVELCIQGNEAEGAAE</sequence>
<accession>A0AAW6TB21</accession>
<dbReference type="GO" id="GO:0016787">
    <property type="term" value="F:hydrolase activity"/>
    <property type="evidence" value="ECO:0007669"/>
    <property type="project" value="UniProtKB-KW"/>
</dbReference>